<evidence type="ECO:0000256" key="2">
    <source>
        <dbReference type="ARBA" id="ARBA00023015"/>
    </source>
</evidence>
<dbReference type="PRINTS" id="PR00404">
    <property type="entry name" value="MADSDOMAIN"/>
</dbReference>
<keyword evidence="5" id="KW-0539">Nucleus</keyword>
<name>A0A067JEU3_JATCU</name>
<dbReference type="PROSITE" id="PS51297">
    <property type="entry name" value="K_BOX"/>
    <property type="match status" value="1"/>
</dbReference>
<evidence type="ECO:0000256" key="3">
    <source>
        <dbReference type="ARBA" id="ARBA00023125"/>
    </source>
</evidence>
<reference evidence="9 10" key="1">
    <citation type="journal article" date="2014" name="PLoS ONE">
        <title>Global Analysis of Gene Expression Profiles in Physic Nut (Jatropha curcas L.) Seedlings Exposed to Salt Stress.</title>
        <authorList>
            <person name="Zhang L."/>
            <person name="Zhang C."/>
            <person name="Wu P."/>
            <person name="Chen Y."/>
            <person name="Li M."/>
            <person name="Jiang H."/>
            <person name="Wu G."/>
        </authorList>
    </citation>
    <scope>NUCLEOTIDE SEQUENCE [LARGE SCALE GENOMIC DNA]</scope>
    <source>
        <strain evidence="10">cv. GZQX0401</strain>
        <tissue evidence="9">Young leaves</tissue>
    </source>
</reference>
<sequence>MAKVRGKIQMKRIENVKSRQVTFSKRRNGLLKKAYELSVLCDAEVAVMIFSQEGRLSEFASKDMQKTVERYRKSAKEMQVDSVDREQIQVMQVDSVDREQIQVMQVDSVDREQIQQLMCESAEMVKQIERLEILQRKLLGRCSGSCCLEEVQDIEEQLEKSLNIIRARRDELFKENLEQLKAKEKLLLEENASLREKCGEKKWPNPIEQKQAVKDLNLSDKNSEVDTELFIGLPEMHCS</sequence>
<organism evidence="9 10">
    <name type="scientific">Jatropha curcas</name>
    <name type="common">Barbados nut</name>
    <dbReference type="NCBI Taxonomy" id="180498"/>
    <lineage>
        <taxon>Eukaryota</taxon>
        <taxon>Viridiplantae</taxon>
        <taxon>Streptophyta</taxon>
        <taxon>Embryophyta</taxon>
        <taxon>Tracheophyta</taxon>
        <taxon>Spermatophyta</taxon>
        <taxon>Magnoliopsida</taxon>
        <taxon>eudicotyledons</taxon>
        <taxon>Gunneridae</taxon>
        <taxon>Pentapetalae</taxon>
        <taxon>rosids</taxon>
        <taxon>fabids</taxon>
        <taxon>Malpighiales</taxon>
        <taxon>Euphorbiaceae</taxon>
        <taxon>Crotonoideae</taxon>
        <taxon>Jatropheae</taxon>
        <taxon>Jatropha</taxon>
    </lineage>
</organism>
<dbReference type="GO" id="GO:0046983">
    <property type="term" value="F:protein dimerization activity"/>
    <property type="evidence" value="ECO:0007669"/>
    <property type="project" value="InterPro"/>
</dbReference>
<dbReference type="Pfam" id="PF00319">
    <property type="entry name" value="SRF-TF"/>
    <property type="match status" value="1"/>
</dbReference>
<dbReference type="CDD" id="cd00265">
    <property type="entry name" value="MADS_MEF2_like"/>
    <property type="match status" value="1"/>
</dbReference>
<dbReference type="AlphaFoldDB" id="A0A067JEU3"/>
<evidence type="ECO:0000256" key="1">
    <source>
        <dbReference type="ARBA" id="ARBA00004123"/>
    </source>
</evidence>
<evidence type="ECO:0000256" key="5">
    <source>
        <dbReference type="ARBA" id="ARBA00023242"/>
    </source>
</evidence>
<dbReference type="PROSITE" id="PS50066">
    <property type="entry name" value="MADS_BOX_2"/>
    <property type="match status" value="1"/>
</dbReference>
<comment type="subcellular location">
    <subcellularLocation>
        <location evidence="1">Nucleus</location>
    </subcellularLocation>
</comment>
<dbReference type="Gene3D" id="3.40.1810.10">
    <property type="entry name" value="Transcription factor, MADS-box"/>
    <property type="match status" value="1"/>
</dbReference>
<feature type="domain" description="K-box" evidence="8">
    <location>
        <begin position="114"/>
        <end position="204"/>
    </location>
</feature>
<dbReference type="GO" id="GO:0003700">
    <property type="term" value="F:DNA-binding transcription factor activity"/>
    <property type="evidence" value="ECO:0007669"/>
    <property type="project" value="InterPro"/>
</dbReference>
<dbReference type="Proteomes" id="UP000027138">
    <property type="component" value="Unassembled WGS sequence"/>
</dbReference>
<dbReference type="PANTHER" id="PTHR48019">
    <property type="entry name" value="SERUM RESPONSE FACTOR HOMOLOG"/>
    <property type="match status" value="1"/>
</dbReference>
<keyword evidence="4" id="KW-0804">Transcription</keyword>
<evidence type="ECO:0000259" key="8">
    <source>
        <dbReference type="PROSITE" id="PS51297"/>
    </source>
</evidence>
<dbReference type="EMBL" id="KK915447">
    <property type="protein sequence ID" value="KDP22347.1"/>
    <property type="molecule type" value="Genomic_DNA"/>
</dbReference>
<dbReference type="SUPFAM" id="SSF55455">
    <property type="entry name" value="SRF-like"/>
    <property type="match status" value="1"/>
</dbReference>
<dbReference type="GO" id="GO:0000977">
    <property type="term" value="F:RNA polymerase II transcription regulatory region sequence-specific DNA binding"/>
    <property type="evidence" value="ECO:0007669"/>
    <property type="project" value="InterPro"/>
</dbReference>
<dbReference type="SMART" id="SM00432">
    <property type="entry name" value="MADS"/>
    <property type="match status" value="1"/>
</dbReference>
<keyword evidence="2" id="KW-0805">Transcription regulation</keyword>
<gene>
    <name evidence="9" type="ORF">JCGZ_26178</name>
</gene>
<keyword evidence="3" id="KW-0238">DNA-binding</keyword>
<dbReference type="KEGG" id="jcu:105648534"/>
<dbReference type="FunFam" id="3.40.1810.10:FF:000003">
    <property type="entry name" value="MADS-box transcription factor MADS-MC"/>
    <property type="match status" value="1"/>
</dbReference>
<dbReference type="InterPro" id="IPR002100">
    <property type="entry name" value="TF_MADSbox"/>
</dbReference>
<dbReference type="GO" id="GO:0005634">
    <property type="term" value="C:nucleus"/>
    <property type="evidence" value="ECO:0007669"/>
    <property type="project" value="UniProtKB-SubCell"/>
</dbReference>
<proteinExistence type="predicted"/>
<keyword evidence="6" id="KW-0175">Coiled coil</keyword>
<dbReference type="PROSITE" id="PS00350">
    <property type="entry name" value="MADS_BOX_1"/>
    <property type="match status" value="1"/>
</dbReference>
<evidence type="ECO:0000256" key="6">
    <source>
        <dbReference type="SAM" id="Coils"/>
    </source>
</evidence>
<dbReference type="InterPro" id="IPR036879">
    <property type="entry name" value="TF_MADSbox_sf"/>
</dbReference>
<dbReference type="InterPro" id="IPR033896">
    <property type="entry name" value="MEF2-like_N"/>
</dbReference>
<dbReference type="InterPro" id="IPR002487">
    <property type="entry name" value="TF_Kbox"/>
</dbReference>
<dbReference type="Pfam" id="PF01486">
    <property type="entry name" value="K-box"/>
    <property type="match status" value="1"/>
</dbReference>
<evidence type="ECO:0000313" key="9">
    <source>
        <dbReference type="EMBL" id="KDP22347.1"/>
    </source>
</evidence>
<feature type="domain" description="MADS-box" evidence="7">
    <location>
        <begin position="3"/>
        <end position="63"/>
    </location>
</feature>
<protein>
    <submittedName>
        <fullName evidence="9">Uncharacterized protein</fullName>
    </submittedName>
</protein>
<dbReference type="InterPro" id="IPR050142">
    <property type="entry name" value="MADS-box/MEF2_TF"/>
</dbReference>
<dbReference type="GO" id="GO:0045944">
    <property type="term" value="P:positive regulation of transcription by RNA polymerase II"/>
    <property type="evidence" value="ECO:0007669"/>
    <property type="project" value="InterPro"/>
</dbReference>
<evidence type="ECO:0000313" key="10">
    <source>
        <dbReference type="Proteomes" id="UP000027138"/>
    </source>
</evidence>
<accession>A0A067JEU3</accession>
<evidence type="ECO:0000259" key="7">
    <source>
        <dbReference type="PROSITE" id="PS50066"/>
    </source>
</evidence>
<dbReference type="OrthoDB" id="1898716at2759"/>
<feature type="coiled-coil region" evidence="6">
    <location>
        <begin position="114"/>
        <end position="197"/>
    </location>
</feature>
<evidence type="ECO:0000256" key="4">
    <source>
        <dbReference type="ARBA" id="ARBA00023163"/>
    </source>
</evidence>
<keyword evidence="10" id="KW-1185">Reference proteome</keyword>